<evidence type="ECO:0000256" key="1">
    <source>
        <dbReference type="SAM" id="MobiDB-lite"/>
    </source>
</evidence>
<dbReference type="Proteomes" id="UP000765509">
    <property type="component" value="Unassembled WGS sequence"/>
</dbReference>
<evidence type="ECO:0000313" key="2">
    <source>
        <dbReference type="EMBL" id="MBW0528624.1"/>
    </source>
</evidence>
<dbReference type="EMBL" id="AVOT02034504">
    <property type="protein sequence ID" value="MBW0528624.1"/>
    <property type="molecule type" value="Genomic_DNA"/>
</dbReference>
<accession>A0A9Q3I7G3</accession>
<proteinExistence type="predicted"/>
<protein>
    <submittedName>
        <fullName evidence="2">Uncharacterized protein</fullName>
    </submittedName>
</protein>
<evidence type="ECO:0000313" key="3">
    <source>
        <dbReference type="Proteomes" id="UP000765509"/>
    </source>
</evidence>
<reference evidence="2" key="1">
    <citation type="submission" date="2021-03" db="EMBL/GenBank/DDBJ databases">
        <title>Draft genome sequence of rust myrtle Austropuccinia psidii MF-1, a brazilian biotype.</title>
        <authorList>
            <person name="Quecine M.C."/>
            <person name="Pachon D.M.R."/>
            <person name="Bonatelli M.L."/>
            <person name="Correr F.H."/>
            <person name="Franceschini L.M."/>
            <person name="Leite T.F."/>
            <person name="Margarido G.R.A."/>
            <person name="Almeida C.A."/>
            <person name="Ferrarezi J.A."/>
            <person name="Labate C.A."/>
        </authorList>
    </citation>
    <scope>NUCLEOTIDE SEQUENCE</scope>
    <source>
        <strain evidence="2">MF-1</strain>
    </source>
</reference>
<feature type="region of interest" description="Disordered" evidence="1">
    <location>
        <begin position="156"/>
        <end position="185"/>
    </location>
</feature>
<comment type="caution">
    <text evidence="2">The sequence shown here is derived from an EMBL/GenBank/DDBJ whole genome shotgun (WGS) entry which is preliminary data.</text>
</comment>
<keyword evidence="3" id="KW-1185">Reference proteome</keyword>
<name>A0A9Q3I7G3_9BASI</name>
<dbReference type="AlphaFoldDB" id="A0A9Q3I7G3"/>
<gene>
    <name evidence="2" type="ORF">O181_068339</name>
</gene>
<organism evidence="2 3">
    <name type="scientific">Austropuccinia psidii MF-1</name>
    <dbReference type="NCBI Taxonomy" id="1389203"/>
    <lineage>
        <taxon>Eukaryota</taxon>
        <taxon>Fungi</taxon>
        <taxon>Dikarya</taxon>
        <taxon>Basidiomycota</taxon>
        <taxon>Pucciniomycotina</taxon>
        <taxon>Pucciniomycetes</taxon>
        <taxon>Pucciniales</taxon>
        <taxon>Sphaerophragmiaceae</taxon>
        <taxon>Austropuccinia</taxon>
    </lineage>
</organism>
<sequence length="270" mass="30354">MPLLLYWEEAMPPYWEASFQCLEVFMEQRDVARWTNVGGPIPVGGRPIYSSSEVPISRINTEGIVKRIRQIANSPHDPDAEGSDELDGKEVEVVPNSAGHPSNTAPSQPPAMRFQSQVITSIPRTFQPTLATIPPASSHSSHTWPVLNQAVRPSPLQQSRNSPIVTSKQLQPVASTSKRREELSPLPFPGAQVFQHRDQWPIRVTREDPNTASDNQNSVARVFSREVIMYANDRTIPGTASEDRAAKFAWYEDELINDFQKTFDYLGRYN</sequence>
<feature type="compositionally biased region" description="Polar residues" evidence="1">
    <location>
        <begin position="156"/>
        <end position="176"/>
    </location>
</feature>